<sequence>MAAGIDRAVLDSAIARAPVSDDGRSGAALERVLLATGEHVIVKRYDASVDLVMQMCGDTRGREVALYLDGVLDDLPPTVRHPILDAWYDDGHGVVVMRDLGDSVLTWEDRLSAAQVRHLLSALADLHAAHAGRTELTETSLDLVVGLFQPDRIRAYAGAGLIDAALRGWEHFAEVAPGDVGRQVLALAHDVTPLVRALEDCTPTLLHSDVATVNVAMEADGITLIDWGLASVGPAEMDVARLLVGCGHLFDVSFDEFLDIQREVAGTEHDETALDLALLAGLTWLGWNKSLDIVEHDDPATRARERAGLDWWLAQAARAFERGLV</sequence>
<dbReference type="AlphaFoldDB" id="A0A5B1LEQ3"/>
<evidence type="ECO:0000313" key="3">
    <source>
        <dbReference type="Proteomes" id="UP000325003"/>
    </source>
</evidence>
<dbReference type="RefSeq" id="WP_149728028.1">
    <property type="nucleotide sequence ID" value="NZ_VUJV01000003.1"/>
</dbReference>
<dbReference type="InterPro" id="IPR011009">
    <property type="entry name" value="Kinase-like_dom_sf"/>
</dbReference>
<evidence type="ECO:0000313" key="2">
    <source>
        <dbReference type="EMBL" id="KAA1418688.1"/>
    </source>
</evidence>
<dbReference type="InterPro" id="IPR002575">
    <property type="entry name" value="Aminoglycoside_PTrfase"/>
</dbReference>
<accession>A0A5B1LEQ3</accession>
<dbReference type="SUPFAM" id="SSF56112">
    <property type="entry name" value="Protein kinase-like (PK-like)"/>
    <property type="match status" value="1"/>
</dbReference>
<dbReference type="EMBL" id="VUJV01000003">
    <property type="protein sequence ID" value="KAA1418688.1"/>
    <property type="molecule type" value="Genomic_DNA"/>
</dbReference>
<proteinExistence type="predicted"/>
<dbReference type="Proteomes" id="UP000325003">
    <property type="component" value="Unassembled WGS sequence"/>
</dbReference>
<reference evidence="2 3" key="2">
    <citation type="submission" date="2019-09" db="EMBL/GenBank/DDBJ databases">
        <authorList>
            <person name="Jin C."/>
        </authorList>
    </citation>
    <scope>NUCLEOTIDE SEQUENCE [LARGE SCALE GENOMIC DNA]</scope>
    <source>
        <strain evidence="2 3">BN130099</strain>
    </source>
</reference>
<feature type="domain" description="Aminoglycoside phosphotransferase" evidence="1">
    <location>
        <begin position="88"/>
        <end position="255"/>
    </location>
</feature>
<reference evidence="2 3" key="1">
    <citation type="submission" date="2019-09" db="EMBL/GenBank/DDBJ databases">
        <title>Nocardioides panacisoli sp. nov., isolated from the soil of a ginseng field.</title>
        <authorList>
            <person name="Cho C."/>
        </authorList>
    </citation>
    <scope>NUCLEOTIDE SEQUENCE [LARGE SCALE GENOMIC DNA]</scope>
    <source>
        <strain evidence="2 3">BN130099</strain>
    </source>
</reference>
<dbReference type="Pfam" id="PF01636">
    <property type="entry name" value="APH"/>
    <property type="match status" value="1"/>
</dbReference>
<gene>
    <name evidence="2" type="ORF">F0U44_09330</name>
</gene>
<keyword evidence="3" id="KW-1185">Reference proteome</keyword>
<dbReference type="Gene3D" id="3.90.1200.10">
    <property type="match status" value="1"/>
</dbReference>
<organism evidence="2 3">
    <name type="scientific">Nocardioides humilatus</name>
    <dbReference type="NCBI Taxonomy" id="2607660"/>
    <lineage>
        <taxon>Bacteria</taxon>
        <taxon>Bacillati</taxon>
        <taxon>Actinomycetota</taxon>
        <taxon>Actinomycetes</taxon>
        <taxon>Propionibacteriales</taxon>
        <taxon>Nocardioidaceae</taxon>
        <taxon>Nocardioides</taxon>
    </lineage>
</organism>
<evidence type="ECO:0000259" key="1">
    <source>
        <dbReference type="Pfam" id="PF01636"/>
    </source>
</evidence>
<name>A0A5B1LEQ3_9ACTN</name>
<protein>
    <submittedName>
        <fullName evidence="2">Phosphotransferase</fullName>
    </submittedName>
</protein>
<keyword evidence="2" id="KW-0808">Transferase</keyword>
<comment type="caution">
    <text evidence="2">The sequence shown here is derived from an EMBL/GenBank/DDBJ whole genome shotgun (WGS) entry which is preliminary data.</text>
</comment>
<dbReference type="GO" id="GO:0016740">
    <property type="term" value="F:transferase activity"/>
    <property type="evidence" value="ECO:0007669"/>
    <property type="project" value="UniProtKB-KW"/>
</dbReference>